<dbReference type="EMBL" id="JANBPW010000121">
    <property type="protein sequence ID" value="KAJ1950794.1"/>
    <property type="molecule type" value="Genomic_DNA"/>
</dbReference>
<comment type="caution">
    <text evidence="1">The sequence shown here is derived from an EMBL/GenBank/DDBJ whole genome shotgun (WGS) entry which is preliminary data.</text>
</comment>
<reference evidence="1" key="1">
    <citation type="submission" date="2022-07" db="EMBL/GenBank/DDBJ databases">
        <title>Phylogenomic reconstructions and comparative analyses of Kickxellomycotina fungi.</title>
        <authorList>
            <person name="Reynolds N.K."/>
            <person name="Stajich J.E."/>
            <person name="Barry K."/>
            <person name="Grigoriev I.V."/>
            <person name="Crous P."/>
            <person name="Smith M.E."/>
        </authorList>
    </citation>
    <scope>NUCLEOTIDE SEQUENCE</scope>
    <source>
        <strain evidence="1">NRRL 5244</strain>
    </source>
</reference>
<gene>
    <name evidence="1" type="ORF">FBU59_000513</name>
</gene>
<dbReference type="Proteomes" id="UP001150603">
    <property type="component" value="Unassembled WGS sequence"/>
</dbReference>
<organism evidence="1 2">
    <name type="scientific">Linderina macrospora</name>
    <dbReference type="NCBI Taxonomy" id="4868"/>
    <lineage>
        <taxon>Eukaryota</taxon>
        <taxon>Fungi</taxon>
        <taxon>Fungi incertae sedis</taxon>
        <taxon>Zoopagomycota</taxon>
        <taxon>Kickxellomycotina</taxon>
        <taxon>Kickxellomycetes</taxon>
        <taxon>Kickxellales</taxon>
        <taxon>Kickxellaceae</taxon>
        <taxon>Linderina</taxon>
    </lineage>
</organism>
<name>A0ACC1JGZ1_9FUNG</name>
<evidence type="ECO:0000313" key="2">
    <source>
        <dbReference type="Proteomes" id="UP001150603"/>
    </source>
</evidence>
<evidence type="ECO:0000313" key="1">
    <source>
        <dbReference type="EMBL" id="KAJ1950794.1"/>
    </source>
</evidence>
<accession>A0ACC1JGZ1</accession>
<sequence length="111" mass="11671">MSVVSRGDLKPDDGLSSSSVFSLKLDFDGDNLGIPDDLKLEFDQALSNVGHETPPNQELTVDLSSITRDAFPIPSASAGGDGSMSACQSWDVRSPEDDNAPKSANVLSKTS</sequence>
<proteinExistence type="predicted"/>
<protein>
    <submittedName>
        <fullName evidence="1">Uncharacterized protein</fullName>
    </submittedName>
</protein>
<keyword evidence="2" id="KW-1185">Reference proteome</keyword>
<feature type="non-terminal residue" evidence="1">
    <location>
        <position position="111"/>
    </location>
</feature>